<name>A0A172TQ33_9BACT</name>
<gene>
    <name evidence="1" type="ORF">SY85_00225</name>
</gene>
<protein>
    <recommendedName>
        <fullName evidence="3">Cysteine-rich CWC</fullName>
    </recommendedName>
</protein>
<organism evidence="1 2">
    <name type="scientific">Flavisolibacter tropicus</name>
    <dbReference type="NCBI Taxonomy" id="1492898"/>
    <lineage>
        <taxon>Bacteria</taxon>
        <taxon>Pseudomonadati</taxon>
        <taxon>Bacteroidota</taxon>
        <taxon>Chitinophagia</taxon>
        <taxon>Chitinophagales</taxon>
        <taxon>Chitinophagaceae</taxon>
        <taxon>Flavisolibacter</taxon>
    </lineage>
</organism>
<evidence type="ECO:0008006" key="3">
    <source>
        <dbReference type="Google" id="ProtNLM"/>
    </source>
</evidence>
<dbReference type="STRING" id="1492898.SY85_00225"/>
<sequence>MKAKKCSKCQTIFTCSNPQPGCWCEGVRLTPETLEQLKASYEDCLCPACLKSFEQTNTEATSTVSA</sequence>
<dbReference type="Proteomes" id="UP000077177">
    <property type="component" value="Chromosome"/>
</dbReference>
<dbReference type="RefSeq" id="WP_066401177.1">
    <property type="nucleotide sequence ID" value="NZ_CP011390.1"/>
</dbReference>
<evidence type="ECO:0000313" key="2">
    <source>
        <dbReference type="Proteomes" id="UP000077177"/>
    </source>
</evidence>
<dbReference type="KEGG" id="fla:SY85_00225"/>
<dbReference type="AlphaFoldDB" id="A0A172TQ33"/>
<reference evidence="1 2" key="2">
    <citation type="journal article" date="2016" name="Int. J. Syst. Evol. Microbiol.">
        <title>Flavisolibacter tropicus sp. nov., isolated from tropical soil.</title>
        <authorList>
            <person name="Lee J.J."/>
            <person name="Kang M.S."/>
            <person name="Kim G.S."/>
            <person name="Lee C.S."/>
            <person name="Lim S."/>
            <person name="Lee J."/>
            <person name="Roh S.H."/>
            <person name="Kang H."/>
            <person name="Ha J.M."/>
            <person name="Bae S."/>
            <person name="Jung H.Y."/>
            <person name="Kim M.K."/>
        </authorList>
    </citation>
    <scope>NUCLEOTIDE SEQUENCE [LARGE SCALE GENOMIC DNA]</scope>
    <source>
        <strain evidence="1 2">LCS9</strain>
    </source>
</reference>
<reference evidence="2" key="1">
    <citation type="submission" date="2015-01" db="EMBL/GenBank/DDBJ databases">
        <title>Flavisolibacter sp./LCS9/ whole genome sequencing.</title>
        <authorList>
            <person name="Kim M.K."/>
            <person name="Srinivasan S."/>
            <person name="Lee J.-J."/>
        </authorList>
    </citation>
    <scope>NUCLEOTIDE SEQUENCE [LARGE SCALE GENOMIC DNA]</scope>
    <source>
        <strain evidence="2">LCS9</strain>
    </source>
</reference>
<keyword evidence="2" id="KW-1185">Reference proteome</keyword>
<dbReference type="Pfam" id="PF14375">
    <property type="entry name" value="Cys_rich_CWC"/>
    <property type="match status" value="1"/>
</dbReference>
<accession>A0A172TQ33</accession>
<dbReference type="OrthoDB" id="9800168at2"/>
<dbReference type="InterPro" id="IPR032720">
    <property type="entry name" value="Cys_rich_CWC"/>
</dbReference>
<dbReference type="EMBL" id="CP011390">
    <property type="protein sequence ID" value="ANE49161.1"/>
    <property type="molecule type" value="Genomic_DNA"/>
</dbReference>
<proteinExistence type="predicted"/>
<evidence type="ECO:0000313" key="1">
    <source>
        <dbReference type="EMBL" id="ANE49161.1"/>
    </source>
</evidence>